<dbReference type="NCBIfam" id="TIGR01007">
    <property type="entry name" value="eps_fam"/>
    <property type="match status" value="1"/>
</dbReference>
<evidence type="ECO:0000313" key="11">
    <source>
        <dbReference type="Proteomes" id="UP000430345"/>
    </source>
</evidence>
<dbReference type="GO" id="GO:0005886">
    <property type="term" value="C:plasma membrane"/>
    <property type="evidence" value="ECO:0007669"/>
    <property type="project" value="UniProtKB-ARBA"/>
</dbReference>
<dbReference type="CDD" id="cd05387">
    <property type="entry name" value="BY-kinase"/>
    <property type="match status" value="1"/>
</dbReference>
<evidence type="ECO:0000256" key="7">
    <source>
        <dbReference type="ARBA" id="ARBA00023137"/>
    </source>
</evidence>
<comment type="similarity">
    <text evidence="1">Belongs to the CpsD/CapB family.</text>
</comment>
<dbReference type="InterPro" id="IPR005702">
    <property type="entry name" value="Wzc-like_C"/>
</dbReference>
<dbReference type="RefSeq" id="WP_152892426.1">
    <property type="nucleotide sequence ID" value="NZ_WHJC01000560.1"/>
</dbReference>
<dbReference type="PANTHER" id="PTHR32309">
    <property type="entry name" value="TYROSINE-PROTEIN KINASE"/>
    <property type="match status" value="1"/>
</dbReference>
<dbReference type="OrthoDB" id="9794577at2"/>
<dbReference type="PANTHER" id="PTHR32309:SF13">
    <property type="entry name" value="FERRIC ENTEROBACTIN TRANSPORT PROTEIN FEPE"/>
    <property type="match status" value="1"/>
</dbReference>
<protein>
    <recommendedName>
        <fullName evidence="2">non-specific protein-tyrosine kinase</fullName>
        <ecNumber evidence="2">2.7.10.2</ecNumber>
    </recommendedName>
</protein>
<keyword evidence="4" id="KW-0547">Nucleotide-binding</keyword>
<comment type="catalytic activity">
    <reaction evidence="8">
        <text>L-tyrosyl-[protein] + ATP = O-phospho-L-tyrosyl-[protein] + ADP + H(+)</text>
        <dbReference type="Rhea" id="RHEA:10596"/>
        <dbReference type="Rhea" id="RHEA-COMP:10136"/>
        <dbReference type="Rhea" id="RHEA-COMP:20101"/>
        <dbReference type="ChEBI" id="CHEBI:15378"/>
        <dbReference type="ChEBI" id="CHEBI:30616"/>
        <dbReference type="ChEBI" id="CHEBI:46858"/>
        <dbReference type="ChEBI" id="CHEBI:61978"/>
        <dbReference type="ChEBI" id="CHEBI:456216"/>
        <dbReference type="EC" id="2.7.10.2"/>
    </reaction>
</comment>
<feature type="domain" description="AAA" evidence="9">
    <location>
        <begin position="35"/>
        <end position="193"/>
    </location>
</feature>
<dbReference type="AlphaFoldDB" id="A0A6I1MS53"/>
<dbReference type="InterPro" id="IPR050445">
    <property type="entry name" value="Bact_polysacc_biosynth/exp"/>
</dbReference>
<evidence type="ECO:0000256" key="2">
    <source>
        <dbReference type="ARBA" id="ARBA00011903"/>
    </source>
</evidence>
<evidence type="ECO:0000256" key="5">
    <source>
        <dbReference type="ARBA" id="ARBA00022777"/>
    </source>
</evidence>
<evidence type="ECO:0000256" key="1">
    <source>
        <dbReference type="ARBA" id="ARBA00007316"/>
    </source>
</evidence>
<evidence type="ECO:0000256" key="8">
    <source>
        <dbReference type="ARBA" id="ARBA00051245"/>
    </source>
</evidence>
<accession>A0A6I1MS53</accession>
<keyword evidence="5 10" id="KW-0418">Kinase</keyword>
<keyword evidence="7" id="KW-0829">Tyrosine-protein kinase</keyword>
<dbReference type="FunFam" id="3.40.50.300:FF:000527">
    <property type="entry name" value="Tyrosine-protein kinase etk"/>
    <property type="match status" value="1"/>
</dbReference>
<dbReference type="Gene3D" id="3.40.50.300">
    <property type="entry name" value="P-loop containing nucleotide triphosphate hydrolases"/>
    <property type="match status" value="1"/>
</dbReference>
<evidence type="ECO:0000259" key="9">
    <source>
        <dbReference type="Pfam" id="PF13614"/>
    </source>
</evidence>
<dbReference type="Pfam" id="PF13614">
    <property type="entry name" value="AAA_31"/>
    <property type="match status" value="1"/>
</dbReference>
<dbReference type="SUPFAM" id="SSF52540">
    <property type="entry name" value="P-loop containing nucleoside triphosphate hydrolases"/>
    <property type="match status" value="1"/>
</dbReference>
<keyword evidence="11" id="KW-1185">Reference proteome</keyword>
<keyword evidence="3 10" id="KW-0808">Transferase</keyword>
<evidence type="ECO:0000256" key="3">
    <source>
        <dbReference type="ARBA" id="ARBA00022679"/>
    </source>
</evidence>
<dbReference type="Proteomes" id="UP000430345">
    <property type="component" value="Unassembled WGS sequence"/>
</dbReference>
<dbReference type="EC" id="2.7.10.2" evidence="2"/>
<organism evidence="10 11">
    <name type="scientific">Clostridium tarantellae</name>
    <dbReference type="NCBI Taxonomy" id="39493"/>
    <lineage>
        <taxon>Bacteria</taxon>
        <taxon>Bacillati</taxon>
        <taxon>Bacillota</taxon>
        <taxon>Clostridia</taxon>
        <taxon>Eubacteriales</taxon>
        <taxon>Clostridiaceae</taxon>
        <taxon>Clostridium</taxon>
    </lineage>
</organism>
<dbReference type="GO" id="GO:0005524">
    <property type="term" value="F:ATP binding"/>
    <property type="evidence" value="ECO:0007669"/>
    <property type="project" value="UniProtKB-KW"/>
</dbReference>
<dbReference type="GO" id="GO:0042802">
    <property type="term" value="F:identical protein binding"/>
    <property type="evidence" value="ECO:0007669"/>
    <property type="project" value="UniProtKB-ARBA"/>
</dbReference>
<comment type="caution">
    <text evidence="10">The sequence shown here is derived from an EMBL/GenBank/DDBJ whole genome shotgun (WGS) entry which is preliminary data.</text>
</comment>
<gene>
    <name evidence="10" type="ORF">GBZ86_16345</name>
</gene>
<evidence type="ECO:0000313" key="10">
    <source>
        <dbReference type="EMBL" id="MPQ45288.1"/>
    </source>
</evidence>
<evidence type="ECO:0000256" key="4">
    <source>
        <dbReference type="ARBA" id="ARBA00022741"/>
    </source>
</evidence>
<dbReference type="EMBL" id="WHJC01000560">
    <property type="protein sequence ID" value="MPQ45288.1"/>
    <property type="molecule type" value="Genomic_DNA"/>
</dbReference>
<keyword evidence="6" id="KW-0067">ATP-binding</keyword>
<sequence length="220" mass="24347">MFIVEENPKSIVAEAYRTLRTNIKYSSFDTNIKSIIVTSSIVGEGKSTIAGNLAISMAKDGKKTLLLDCDLRKPTLHKKFKISNLYGLSEVLLGEKSVDDILNKHHSGLHIVTAGKVPPNPSEMLGSRVMTNLIEDLKMVYDYIILDSPPVNAVADPQISATIVDGTIFVIKAESTKKDEVDSAINELKKVNANLIGVVLNEINENINKYNYYYEENSEK</sequence>
<dbReference type="InterPro" id="IPR027417">
    <property type="entry name" value="P-loop_NTPase"/>
</dbReference>
<proteinExistence type="inferred from homology"/>
<dbReference type="GO" id="GO:0004715">
    <property type="term" value="F:non-membrane spanning protein tyrosine kinase activity"/>
    <property type="evidence" value="ECO:0007669"/>
    <property type="project" value="UniProtKB-EC"/>
</dbReference>
<dbReference type="InterPro" id="IPR025669">
    <property type="entry name" value="AAA_dom"/>
</dbReference>
<reference evidence="10 11" key="1">
    <citation type="submission" date="2019-10" db="EMBL/GenBank/DDBJ databases">
        <title>The Genome Sequence of Clostridium tarantellae Isolated from Fish Brain.</title>
        <authorList>
            <person name="Bano L."/>
            <person name="Kiel M."/>
            <person name="Sales G."/>
            <person name="Doxey A.C."/>
            <person name="Mansfield M.J."/>
            <person name="Schiavone M."/>
            <person name="Rossetto O."/>
            <person name="Pirazzini M."/>
            <person name="Dobrindt U."/>
            <person name="Montecucco C."/>
        </authorList>
    </citation>
    <scope>NUCLEOTIDE SEQUENCE [LARGE SCALE GENOMIC DNA]</scope>
    <source>
        <strain evidence="10 11">DSM 3997</strain>
    </source>
</reference>
<name>A0A6I1MS53_9CLOT</name>
<evidence type="ECO:0000256" key="6">
    <source>
        <dbReference type="ARBA" id="ARBA00022840"/>
    </source>
</evidence>